<feature type="region of interest" description="Disordered" evidence="1">
    <location>
        <begin position="53"/>
        <end position="77"/>
    </location>
</feature>
<dbReference type="CDD" id="cd01830">
    <property type="entry name" value="XynE_like"/>
    <property type="match status" value="1"/>
</dbReference>
<feature type="domain" description="SGNH hydrolase-type esterase" evidence="3">
    <location>
        <begin position="303"/>
        <end position="504"/>
    </location>
</feature>
<keyword evidence="5" id="KW-1185">Reference proteome</keyword>
<sequence>MTGAFDPRTRDVRGTGSPPKRRLTGPGDRAGLAWCGQVGIDVGSLLPERAADGVVGTNAPSRGGAGSDVRSPSPGKRWRSTVSLLHKVNRRVAAIATVVAVATAVLLVVALTVPRTADAKPRRDDTGGHGAGNPGWVATWAASPLSGATTSFADQTVRNVIYTSVGGSQARIRLSNRYGTQPVTIDATTVGEVLNGAHLLPGSTRAATFAGRTSVTIPVGGEVVSDPVRMQVSALTELAVDVYLPAPTGPANYHALAWQTNYVAAGDHAGDVAGDPFTTKVSSWYYVDGVDVRNPPTPGTVVAFGDSITDVGHTQVDAEARWPNYLARRLTAAYGKKAPAVVDAGISANRVLHDTAGGGASALTRFQRDALDQPGVRAVILLEGINDIGRTDPTATAAEIEAGYLRLVRAAHAAGVKIYVGTLTPFSGANCVYHNNYGTAAGEAERVRVNRWIRSSHAFDGVVDFDTVTANPKAPEYFRPSYNATGGATCSVGDSLHPNDLGSEAMADAIPLAWFTR</sequence>
<dbReference type="Gene3D" id="3.40.50.1110">
    <property type="entry name" value="SGNH hydrolase"/>
    <property type="match status" value="1"/>
</dbReference>
<dbReference type="InterPro" id="IPR053140">
    <property type="entry name" value="GDSL_Rv0518-like"/>
</dbReference>
<gene>
    <name evidence="4" type="ORF">Aru02nite_69010</name>
</gene>
<dbReference type="AlphaFoldDB" id="A0A8J3NG49"/>
<keyword evidence="2" id="KW-1133">Transmembrane helix</keyword>
<comment type="caution">
    <text evidence="4">The sequence shown here is derived from an EMBL/GenBank/DDBJ whole genome shotgun (WGS) entry which is preliminary data.</text>
</comment>
<reference evidence="4" key="1">
    <citation type="submission" date="2021-01" db="EMBL/GenBank/DDBJ databases">
        <title>Whole genome shotgun sequence of Actinocatenispora rupis NBRC 107355.</title>
        <authorList>
            <person name="Komaki H."/>
            <person name="Tamura T."/>
        </authorList>
    </citation>
    <scope>NUCLEOTIDE SEQUENCE</scope>
    <source>
        <strain evidence="4">NBRC 107355</strain>
    </source>
</reference>
<keyword evidence="2" id="KW-0812">Transmembrane</keyword>
<proteinExistence type="predicted"/>
<protein>
    <submittedName>
        <fullName evidence="4">SGNH hydrolase</fullName>
    </submittedName>
</protein>
<accession>A0A8J3NG49</accession>
<dbReference type="PANTHER" id="PTHR43784">
    <property type="entry name" value="GDSL-LIKE LIPASE/ACYLHYDROLASE, PUTATIVE (AFU_ORTHOLOGUE AFUA_2G00820)-RELATED"/>
    <property type="match status" value="1"/>
</dbReference>
<keyword evidence="4" id="KW-0378">Hydrolase</keyword>
<dbReference type="InterPro" id="IPR036514">
    <property type="entry name" value="SGNH_hydro_sf"/>
</dbReference>
<dbReference type="Pfam" id="PF13472">
    <property type="entry name" value="Lipase_GDSL_2"/>
    <property type="match status" value="1"/>
</dbReference>
<keyword evidence="2" id="KW-0472">Membrane</keyword>
<evidence type="ECO:0000313" key="5">
    <source>
        <dbReference type="Proteomes" id="UP000612808"/>
    </source>
</evidence>
<evidence type="ECO:0000259" key="3">
    <source>
        <dbReference type="Pfam" id="PF13472"/>
    </source>
</evidence>
<dbReference type="InterPro" id="IPR013830">
    <property type="entry name" value="SGNH_hydro"/>
</dbReference>
<dbReference type="Proteomes" id="UP000612808">
    <property type="component" value="Unassembled WGS sequence"/>
</dbReference>
<evidence type="ECO:0000256" key="1">
    <source>
        <dbReference type="SAM" id="MobiDB-lite"/>
    </source>
</evidence>
<feature type="region of interest" description="Disordered" evidence="1">
    <location>
        <begin position="1"/>
        <end position="28"/>
    </location>
</feature>
<evidence type="ECO:0000256" key="2">
    <source>
        <dbReference type="SAM" id="Phobius"/>
    </source>
</evidence>
<dbReference type="GO" id="GO:0016787">
    <property type="term" value="F:hydrolase activity"/>
    <property type="evidence" value="ECO:0007669"/>
    <property type="project" value="UniProtKB-KW"/>
</dbReference>
<feature type="transmembrane region" description="Helical" evidence="2">
    <location>
        <begin position="92"/>
        <end position="113"/>
    </location>
</feature>
<dbReference type="EMBL" id="BOMB01000051">
    <property type="protein sequence ID" value="GID16012.1"/>
    <property type="molecule type" value="Genomic_DNA"/>
</dbReference>
<dbReference type="SUPFAM" id="SSF52266">
    <property type="entry name" value="SGNH hydrolase"/>
    <property type="match status" value="1"/>
</dbReference>
<name>A0A8J3NG49_9ACTN</name>
<evidence type="ECO:0000313" key="4">
    <source>
        <dbReference type="EMBL" id="GID16012.1"/>
    </source>
</evidence>
<organism evidence="4 5">
    <name type="scientific">Actinocatenispora rupis</name>
    <dbReference type="NCBI Taxonomy" id="519421"/>
    <lineage>
        <taxon>Bacteria</taxon>
        <taxon>Bacillati</taxon>
        <taxon>Actinomycetota</taxon>
        <taxon>Actinomycetes</taxon>
        <taxon>Micromonosporales</taxon>
        <taxon>Micromonosporaceae</taxon>
        <taxon>Actinocatenispora</taxon>
    </lineage>
</organism>
<dbReference type="PANTHER" id="PTHR43784:SF2">
    <property type="entry name" value="GDSL-LIKE LIPASE_ACYLHYDROLASE, PUTATIVE (AFU_ORTHOLOGUE AFUA_2G00820)-RELATED"/>
    <property type="match status" value="1"/>
</dbReference>